<dbReference type="AlphaFoldDB" id="A0A4U1MJ86"/>
<dbReference type="Pfam" id="PF03885">
    <property type="entry name" value="DUF327"/>
    <property type="match status" value="1"/>
</dbReference>
<evidence type="ECO:0000313" key="2">
    <source>
        <dbReference type="Proteomes" id="UP000310541"/>
    </source>
</evidence>
<dbReference type="RefSeq" id="WP_136946646.1">
    <property type="nucleotide sequence ID" value="NZ_SWFM01000002.1"/>
</dbReference>
<reference evidence="1 2" key="1">
    <citation type="submission" date="2019-04" db="EMBL/GenBank/DDBJ databases">
        <title>Genome sequence of Bacillus hwajinpoensis strain Y2.</title>
        <authorList>
            <person name="Fair J.L."/>
            <person name="Maclea K.S."/>
        </authorList>
    </citation>
    <scope>NUCLEOTIDE SEQUENCE [LARGE SCALE GENOMIC DNA]</scope>
    <source>
        <strain evidence="1 2">Y2</strain>
    </source>
</reference>
<dbReference type="EMBL" id="SWFM01000002">
    <property type="protein sequence ID" value="TKD70566.1"/>
    <property type="molecule type" value="Genomic_DNA"/>
</dbReference>
<dbReference type="Proteomes" id="UP000310541">
    <property type="component" value="Unassembled WGS sequence"/>
</dbReference>
<gene>
    <name evidence="1" type="ORF">FBF83_08005</name>
</gene>
<proteinExistence type="predicted"/>
<evidence type="ECO:0000313" key="1">
    <source>
        <dbReference type="EMBL" id="TKD70566.1"/>
    </source>
</evidence>
<sequence length="144" mass="16381">MKIQQSQSTVDPFKKDMPKGNVQKGFQSVMSEASKELKGMALERLLNQIDEQGKVLSRERTFQNLTAYKRMVKQFLEEAVNQGLTLSERNSTDRFGRSRTFKLVETVESKLVELQEEILEKEKAGVNLLSLIGEIKGMLVDLSL</sequence>
<dbReference type="InterPro" id="IPR005585">
    <property type="entry name" value="DUF327"/>
</dbReference>
<protein>
    <submittedName>
        <fullName evidence="1">DUF327 family protein</fullName>
    </submittedName>
</protein>
<dbReference type="Gene3D" id="1.20.120.490">
    <property type="entry name" value="Hypothetical protein TM1646-like domain"/>
    <property type="match status" value="1"/>
</dbReference>
<dbReference type="InterPro" id="IPR024042">
    <property type="entry name" value="TM1646-like_dom_sf"/>
</dbReference>
<dbReference type="SUPFAM" id="SSF158397">
    <property type="entry name" value="TM1646-like"/>
    <property type="match status" value="1"/>
</dbReference>
<accession>A0A4U1MJ86</accession>
<name>A0A4U1MJ86_9BACL</name>
<organism evidence="1 2">
    <name type="scientific">Guptibacillus hwajinpoensis</name>
    <dbReference type="NCBI Taxonomy" id="208199"/>
    <lineage>
        <taxon>Bacteria</taxon>
        <taxon>Bacillati</taxon>
        <taxon>Bacillota</taxon>
        <taxon>Bacilli</taxon>
        <taxon>Bacillales</taxon>
        <taxon>Guptibacillaceae</taxon>
        <taxon>Guptibacillus</taxon>
    </lineage>
</organism>
<comment type="caution">
    <text evidence="1">The sequence shown here is derived from an EMBL/GenBank/DDBJ whole genome shotgun (WGS) entry which is preliminary data.</text>
</comment>
<dbReference type="OrthoDB" id="1680946at2"/>